<dbReference type="PANTHER" id="PTHR11410:SF0">
    <property type="entry name" value="ATP SYNTHASE SUBUNIT A"/>
    <property type="match status" value="1"/>
</dbReference>
<dbReference type="PROSITE" id="PS00449">
    <property type="entry name" value="ATPASE_A"/>
    <property type="match status" value="1"/>
</dbReference>
<evidence type="ECO:0000256" key="12">
    <source>
        <dbReference type="SAM" id="Phobius"/>
    </source>
</evidence>
<feature type="transmembrane region" description="Helical" evidence="12">
    <location>
        <begin position="191"/>
        <end position="218"/>
    </location>
</feature>
<keyword evidence="10" id="KW-0066">ATP synthesis</keyword>
<dbReference type="AlphaFoldDB" id="V9PXD2"/>
<dbReference type="InterPro" id="IPR035908">
    <property type="entry name" value="F0_ATP_A_sf"/>
</dbReference>
<evidence type="ECO:0000256" key="11">
    <source>
        <dbReference type="RuleBase" id="RU004450"/>
    </source>
</evidence>
<keyword evidence="4" id="KW-0138">CF(0)</keyword>
<dbReference type="InterPro" id="IPR023011">
    <property type="entry name" value="ATP_synth_F0_asu_AS"/>
</dbReference>
<dbReference type="GO" id="GO:0046933">
    <property type="term" value="F:proton-transporting ATP synthase activity, rotational mechanism"/>
    <property type="evidence" value="ECO:0007669"/>
    <property type="project" value="TreeGrafter"/>
</dbReference>
<dbReference type="Pfam" id="PF00119">
    <property type="entry name" value="ATP-synt_A"/>
    <property type="match status" value="1"/>
</dbReference>
<keyword evidence="13" id="KW-0496">Mitochondrion</keyword>
<dbReference type="InterPro" id="IPR045083">
    <property type="entry name" value="ATP_synth_F0_asu_bact/mt"/>
</dbReference>
<organism evidence="13">
    <name type="scientific">Polyplax asiatica</name>
    <dbReference type="NCBI Taxonomy" id="1425297"/>
    <lineage>
        <taxon>Eukaryota</taxon>
        <taxon>Metazoa</taxon>
        <taxon>Ecdysozoa</taxon>
        <taxon>Arthropoda</taxon>
        <taxon>Hexapoda</taxon>
        <taxon>Insecta</taxon>
        <taxon>Pterygota</taxon>
        <taxon>Neoptera</taxon>
        <taxon>Paraneoptera</taxon>
        <taxon>Psocodea</taxon>
        <taxon>Troctomorpha</taxon>
        <taxon>Phthiraptera</taxon>
        <taxon>Anoplura</taxon>
        <taxon>Polyplacidae</taxon>
        <taxon>Polyplax</taxon>
    </lineage>
</organism>
<keyword evidence="5 12" id="KW-0812">Transmembrane</keyword>
<feature type="transmembrane region" description="Helical" evidence="12">
    <location>
        <begin position="20"/>
        <end position="46"/>
    </location>
</feature>
<evidence type="ECO:0000256" key="4">
    <source>
        <dbReference type="ARBA" id="ARBA00022547"/>
    </source>
</evidence>
<evidence type="ECO:0000256" key="8">
    <source>
        <dbReference type="ARBA" id="ARBA00023065"/>
    </source>
</evidence>
<sequence length="223" mass="24434">MSSMMSIFDPSLGVEGLSVKWIWGLAPFLLLSGGFWALLSGVTGVLSMFGKQVSNSVLPSLKEGKPLALSLMGVYMVLLTMNLLSLSPFSFCPPSHLSFGLSVCFPLWVGGLISSYKKSKDKFLSHFLPLGTPQGLSWFLVLIELTSQAVRPLSLSVRLMANLTAGHMIMSLAEKASLLFPLLFKLQFLMILSLLLVFEFGVALIQAYVFMSLLSLYWDEGSH</sequence>
<reference evidence="13" key="1">
    <citation type="submission" date="2013-09" db="EMBL/GenBank/DDBJ databases">
        <authorList>
            <person name="Dong W.-G."/>
            <person name="Song S."/>
            <person name="Jin D.-C."/>
            <person name="Guo X.-G."/>
            <person name="Shao R."/>
        </authorList>
    </citation>
    <scope>NUCLEOTIDE SEQUENCE</scope>
</reference>
<evidence type="ECO:0000256" key="6">
    <source>
        <dbReference type="ARBA" id="ARBA00022781"/>
    </source>
</evidence>
<keyword evidence="7 12" id="KW-1133">Transmembrane helix</keyword>
<name>V9PXD2_9NEOP</name>
<protein>
    <recommendedName>
        <fullName evidence="11">ATP synthase subunit a</fullName>
    </recommendedName>
</protein>
<keyword evidence="8" id="KW-0406">Ion transport</keyword>
<dbReference type="SUPFAM" id="SSF81336">
    <property type="entry name" value="F1F0 ATP synthase subunit A"/>
    <property type="match status" value="1"/>
</dbReference>
<keyword evidence="6" id="KW-0375">Hydrogen ion transport</keyword>
<accession>V9PXD2</accession>
<evidence type="ECO:0000256" key="10">
    <source>
        <dbReference type="ARBA" id="ARBA00023310"/>
    </source>
</evidence>
<keyword evidence="3" id="KW-0813">Transport</keyword>
<dbReference type="CDD" id="cd00310">
    <property type="entry name" value="ATP-synt_Fo_a_6"/>
    <property type="match status" value="1"/>
</dbReference>
<dbReference type="EMBL" id="KF647751">
    <property type="protein sequence ID" value="AHB85652.1"/>
    <property type="molecule type" value="Genomic_DNA"/>
</dbReference>
<evidence type="ECO:0000256" key="5">
    <source>
        <dbReference type="ARBA" id="ARBA00022692"/>
    </source>
</evidence>
<comment type="similarity">
    <text evidence="2">Belongs to the ATPase A chain family.</text>
</comment>
<keyword evidence="9 12" id="KW-0472">Membrane</keyword>
<feature type="transmembrane region" description="Helical" evidence="12">
    <location>
        <begin position="97"/>
        <end position="116"/>
    </location>
</feature>
<dbReference type="PRINTS" id="PR00123">
    <property type="entry name" value="ATPASEA"/>
</dbReference>
<reference evidence="13" key="2">
    <citation type="journal article" date="2014" name="BMC Genomics">
        <title>Fragmented mitochondrial genomes of the rat lice, Polyplax asiatica and Polyplax spinulosa: intra-genus variation in fragmentation pattern and a possible link between the extent of fragmentation and the length of life cycle.</title>
        <authorList>
            <person name="Dong W.G."/>
            <person name="Song S."/>
            <person name="Jin D.C."/>
            <person name="Guo X.G."/>
            <person name="Shao R."/>
        </authorList>
    </citation>
    <scope>NUCLEOTIDE SEQUENCE</scope>
</reference>
<proteinExistence type="inferred from homology"/>
<evidence type="ECO:0000256" key="3">
    <source>
        <dbReference type="ARBA" id="ARBA00022448"/>
    </source>
</evidence>
<evidence type="ECO:0000313" key="13">
    <source>
        <dbReference type="EMBL" id="AHB85652.1"/>
    </source>
</evidence>
<dbReference type="GO" id="GO:0005743">
    <property type="term" value="C:mitochondrial inner membrane"/>
    <property type="evidence" value="ECO:0007669"/>
    <property type="project" value="UniProtKB-SubCell"/>
</dbReference>
<evidence type="ECO:0000256" key="7">
    <source>
        <dbReference type="ARBA" id="ARBA00022989"/>
    </source>
</evidence>
<comment type="subcellular location">
    <subcellularLocation>
        <location evidence="1">Membrane</location>
        <topology evidence="1">Multi-pass membrane protein</topology>
    </subcellularLocation>
    <subcellularLocation>
        <location evidence="11">Mitochondrion inner membrane</location>
        <topology evidence="11">Multi-pass membrane protein</topology>
    </subcellularLocation>
</comment>
<dbReference type="PANTHER" id="PTHR11410">
    <property type="entry name" value="ATP SYNTHASE SUBUNIT A"/>
    <property type="match status" value="1"/>
</dbReference>
<geneLocation type="mitochondrion" evidence="13"/>
<gene>
    <name evidence="13" type="primary">atp6</name>
</gene>
<evidence type="ECO:0000256" key="1">
    <source>
        <dbReference type="ARBA" id="ARBA00004141"/>
    </source>
</evidence>
<dbReference type="Gene3D" id="1.20.120.220">
    <property type="entry name" value="ATP synthase, F0 complex, subunit A"/>
    <property type="match status" value="1"/>
</dbReference>
<dbReference type="NCBIfam" id="TIGR01131">
    <property type="entry name" value="ATP_synt_6_or_A"/>
    <property type="match status" value="1"/>
</dbReference>
<dbReference type="GO" id="GO:0045259">
    <property type="term" value="C:proton-transporting ATP synthase complex"/>
    <property type="evidence" value="ECO:0007669"/>
    <property type="project" value="UniProtKB-KW"/>
</dbReference>
<dbReference type="InterPro" id="IPR000568">
    <property type="entry name" value="ATP_synth_F0_asu"/>
</dbReference>
<feature type="transmembrane region" description="Helical" evidence="12">
    <location>
        <begin position="67"/>
        <end position="91"/>
    </location>
</feature>
<evidence type="ECO:0000256" key="2">
    <source>
        <dbReference type="ARBA" id="ARBA00006810"/>
    </source>
</evidence>
<evidence type="ECO:0000256" key="9">
    <source>
        <dbReference type="ARBA" id="ARBA00023136"/>
    </source>
</evidence>